<accession>B9Y2R8</accession>
<evidence type="ECO:0000313" key="2">
    <source>
        <dbReference type="Proteomes" id="UP000005950"/>
    </source>
</evidence>
<name>B9Y2R8_9FIRM</name>
<dbReference type="AlphaFoldDB" id="B9Y2R8"/>
<reference evidence="1 2" key="1">
    <citation type="submission" date="2008-12" db="EMBL/GenBank/DDBJ databases">
        <authorList>
            <person name="Fulton L."/>
            <person name="Clifton S."/>
            <person name="Fulton B."/>
            <person name="Xu J."/>
            <person name="Minx P."/>
            <person name="Pepin K.H."/>
            <person name="Johnson M."/>
            <person name="Bhonagiri V."/>
            <person name="Nash W.E."/>
            <person name="Mardis E.R."/>
            <person name="Wilson R.K."/>
        </authorList>
    </citation>
    <scope>NUCLEOTIDE SEQUENCE [LARGE SCALE GENOMIC DNA]</scope>
    <source>
        <strain evidence="1 2">DSM 12042</strain>
    </source>
</reference>
<gene>
    <name evidence="1" type="ORF">HOLDEFILI_00092</name>
</gene>
<proteinExistence type="predicted"/>
<sequence>MFHRFLLIHISIFTFTFRTRVFFPTSCWAFRRLIVEPETA</sequence>
<reference evidence="1 2" key="2">
    <citation type="submission" date="2009-02" db="EMBL/GenBank/DDBJ databases">
        <title>Draft genome sequence of Holdemania filiformis DSM 12042.</title>
        <authorList>
            <person name="Sudarsanam P."/>
            <person name="Ley R."/>
            <person name="Guruge J."/>
            <person name="Turnbaugh P.J."/>
            <person name="Mahowald M."/>
            <person name="Liep D."/>
            <person name="Gordon J."/>
        </authorList>
    </citation>
    <scope>NUCLEOTIDE SEQUENCE [LARGE SCALE GENOMIC DNA]</scope>
    <source>
        <strain evidence="1 2">DSM 12042</strain>
    </source>
</reference>
<evidence type="ECO:0000313" key="1">
    <source>
        <dbReference type="EMBL" id="EEF69697.1"/>
    </source>
</evidence>
<protein>
    <submittedName>
        <fullName evidence="1">Uncharacterized protein</fullName>
    </submittedName>
</protein>
<dbReference type="Proteomes" id="UP000005950">
    <property type="component" value="Unassembled WGS sequence"/>
</dbReference>
<organism evidence="1 2">
    <name type="scientific">Holdemania filiformis DSM 12042</name>
    <dbReference type="NCBI Taxonomy" id="545696"/>
    <lineage>
        <taxon>Bacteria</taxon>
        <taxon>Bacillati</taxon>
        <taxon>Bacillota</taxon>
        <taxon>Erysipelotrichia</taxon>
        <taxon>Erysipelotrichales</taxon>
        <taxon>Erysipelotrichaceae</taxon>
        <taxon>Holdemania</taxon>
    </lineage>
</organism>
<dbReference type="HOGENOM" id="CLU_3290766_0_0_9"/>
<dbReference type="EMBL" id="ACCF01000005">
    <property type="protein sequence ID" value="EEF69697.1"/>
    <property type="molecule type" value="Genomic_DNA"/>
</dbReference>
<comment type="caution">
    <text evidence="1">The sequence shown here is derived from an EMBL/GenBank/DDBJ whole genome shotgun (WGS) entry which is preliminary data.</text>
</comment>